<evidence type="ECO:0000313" key="2">
    <source>
        <dbReference type="EMBL" id="HIU45908.1"/>
    </source>
</evidence>
<evidence type="ECO:0000313" key="3">
    <source>
        <dbReference type="Proteomes" id="UP000824123"/>
    </source>
</evidence>
<dbReference type="SUPFAM" id="SSF48208">
    <property type="entry name" value="Six-hairpin glycosidases"/>
    <property type="match status" value="1"/>
</dbReference>
<comment type="caution">
    <text evidence="2">The sequence shown here is derived from an EMBL/GenBank/DDBJ whole genome shotgun (WGS) entry which is preliminary data.</text>
</comment>
<feature type="domain" description="Mannosylglycerate hydrolase MGH1-like glycoside hydrolase" evidence="1">
    <location>
        <begin position="66"/>
        <end position="382"/>
    </location>
</feature>
<dbReference type="InterPro" id="IPR008928">
    <property type="entry name" value="6-hairpin_glycosidase_sf"/>
</dbReference>
<name>A0A9D1S498_9FIRM</name>
<dbReference type="EMBL" id="DVNK01000010">
    <property type="protein sequence ID" value="HIU45908.1"/>
    <property type="molecule type" value="Genomic_DNA"/>
</dbReference>
<accession>A0A9D1S498</accession>
<reference evidence="2" key="1">
    <citation type="submission" date="2020-10" db="EMBL/GenBank/DDBJ databases">
        <authorList>
            <person name="Gilroy R."/>
        </authorList>
    </citation>
    <scope>NUCLEOTIDE SEQUENCE</scope>
    <source>
        <strain evidence="2">ChiSxjej2B14-8506</strain>
    </source>
</reference>
<dbReference type="Pfam" id="PF22422">
    <property type="entry name" value="MGH1-like_GH"/>
    <property type="match status" value="1"/>
</dbReference>
<gene>
    <name evidence="2" type="ORF">IAC59_01445</name>
</gene>
<proteinExistence type="predicted"/>
<dbReference type="Gene3D" id="1.50.10.10">
    <property type="match status" value="1"/>
</dbReference>
<dbReference type="GO" id="GO:0005975">
    <property type="term" value="P:carbohydrate metabolic process"/>
    <property type="evidence" value="ECO:0007669"/>
    <property type="project" value="InterPro"/>
</dbReference>
<sequence length="405" mass="46449">MEPSRKAIQDMYMRAQQRISQFHVRTFEGQPGPILLISTAYPGVWLEHAFDAICYARLESDSALARSVALGQLRLFLRNQLPNGRLPFNVMDASIMRQRGYGELAEVNYRQIQECVAFGQLCVEAHDLTGDDEFLREAYRGCAAWDAWLCAHRMTRGTGLIELFCLYDTGHDNSARLADVPVSCPDLEGATPADCDAVPMLAPDMNAVFYGNRRALAEMARRLGLESEAVRWDEAAERVRAAMLELLYDPQDEFFYDMDSKGRLRRFPSIAISNVFSEHVLERGMFDAIYERHMRDPAEFWSEYPFPSMALNSPAIIGHAPRNCWGYYSQALTALRCMRWMDYYGRSADYELLLERWLKALASQPDRPFAQELDPRTGRLTDCSEWYSSAMLLYMYAARRLGYVD</sequence>
<dbReference type="Proteomes" id="UP000824123">
    <property type="component" value="Unassembled WGS sequence"/>
</dbReference>
<evidence type="ECO:0000259" key="1">
    <source>
        <dbReference type="Pfam" id="PF22422"/>
    </source>
</evidence>
<dbReference type="InterPro" id="IPR012341">
    <property type="entry name" value="6hp_glycosidase-like_sf"/>
</dbReference>
<dbReference type="AlphaFoldDB" id="A0A9D1S498"/>
<dbReference type="InterPro" id="IPR054491">
    <property type="entry name" value="MGH1-like_GH"/>
</dbReference>
<organism evidence="2 3">
    <name type="scientific">Candidatus Fimadaptatus faecigallinarum</name>
    <dbReference type="NCBI Taxonomy" id="2840814"/>
    <lineage>
        <taxon>Bacteria</taxon>
        <taxon>Bacillati</taxon>
        <taxon>Bacillota</taxon>
        <taxon>Clostridia</taxon>
        <taxon>Eubacteriales</taxon>
        <taxon>Candidatus Fimadaptatus</taxon>
    </lineage>
</organism>
<reference evidence="2" key="2">
    <citation type="journal article" date="2021" name="PeerJ">
        <title>Extensive microbial diversity within the chicken gut microbiome revealed by metagenomics and culture.</title>
        <authorList>
            <person name="Gilroy R."/>
            <person name="Ravi A."/>
            <person name="Getino M."/>
            <person name="Pursley I."/>
            <person name="Horton D.L."/>
            <person name="Alikhan N.F."/>
            <person name="Baker D."/>
            <person name="Gharbi K."/>
            <person name="Hall N."/>
            <person name="Watson M."/>
            <person name="Adriaenssens E.M."/>
            <person name="Foster-Nyarko E."/>
            <person name="Jarju S."/>
            <person name="Secka A."/>
            <person name="Antonio M."/>
            <person name="Oren A."/>
            <person name="Chaudhuri R.R."/>
            <person name="La Ragione R."/>
            <person name="Hildebrand F."/>
            <person name="Pallen M.J."/>
        </authorList>
    </citation>
    <scope>NUCLEOTIDE SEQUENCE</scope>
    <source>
        <strain evidence="2">ChiSxjej2B14-8506</strain>
    </source>
</reference>
<protein>
    <submittedName>
        <fullName evidence="2">Alpha-L-rhamnosidase</fullName>
    </submittedName>
</protein>